<accession>A0A022PVE0</accession>
<dbReference type="Proteomes" id="UP000030748">
    <property type="component" value="Unassembled WGS sequence"/>
</dbReference>
<evidence type="ECO:0000313" key="2">
    <source>
        <dbReference type="EMBL" id="EYU18778.1"/>
    </source>
</evidence>
<sequence>MVKYVLIDCEPILGYLHKEMDIVAENRTIIQLQYLPYVTQSYADSGVAGRRRRLFRRRRKTQRYFLKIKRFFLRLWLLLKLQECRISQATTPITPSSATPQPDACAPTTDVETPRRPP</sequence>
<feature type="region of interest" description="Disordered" evidence="1">
    <location>
        <begin position="91"/>
        <end position="118"/>
    </location>
</feature>
<feature type="compositionally biased region" description="Low complexity" evidence="1">
    <location>
        <begin position="91"/>
        <end position="102"/>
    </location>
</feature>
<evidence type="ECO:0000313" key="3">
    <source>
        <dbReference type="Proteomes" id="UP000030748"/>
    </source>
</evidence>
<keyword evidence="3" id="KW-1185">Reference proteome</keyword>
<gene>
    <name evidence="2" type="ORF">MIMGU_mgv11b022081mg</name>
</gene>
<reference evidence="2 3" key="1">
    <citation type="journal article" date="2013" name="Proc. Natl. Acad. Sci. U.S.A.">
        <title>Fine-scale variation in meiotic recombination in Mimulus inferred from population shotgun sequencing.</title>
        <authorList>
            <person name="Hellsten U."/>
            <person name="Wright K.M."/>
            <person name="Jenkins J."/>
            <person name="Shu S."/>
            <person name="Yuan Y."/>
            <person name="Wessler S.R."/>
            <person name="Schmutz J."/>
            <person name="Willis J.H."/>
            <person name="Rokhsar D.S."/>
        </authorList>
    </citation>
    <scope>NUCLEOTIDE SEQUENCE [LARGE SCALE GENOMIC DNA]</scope>
    <source>
        <strain evidence="3">cv. DUN x IM62</strain>
    </source>
</reference>
<name>A0A022PVE0_ERYGU</name>
<proteinExistence type="predicted"/>
<dbReference type="AlphaFoldDB" id="A0A022PVE0"/>
<dbReference type="EMBL" id="KI632319">
    <property type="protein sequence ID" value="EYU18778.1"/>
    <property type="molecule type" value="Genomic_DNA"/>
</dbReference>
<evidence type="ECO:0000256" key="1">
    <source>
        <dbReference type="SAM" id="MobiDB-lite"/>
    </source>
</evidence>
<organism evidence="2 3">
    <name type="scientific">Erythranthe guttata</name>
    <name type="common">Yellow monkey flower</name>
    <name type="synonym">Mimulus guttatus</name>
    <dbReference type="NCBI Taxonomy" id="4155"/>
    <lineage>
        <taxon>Eukaryota</taxon>
        <taxon>Viridiplantae</taxon>
        <taxon>Streptophyta</taxon>
        <taxon>Embryophyta</taxon>
        <taxon>Tracheophyta</taxon>
        <taxon>Spermatophyta</taxon>
        <taxon>Magnoliopsida</taxon>
        <taxon>eudicotyledons</taxon>
        <taxon>Gunneridae</taxon>
        <taxon>Pentapetalae</taxon>
        <taxon>asterids</taxon>
        <taxon>lamiids</taxon>
        <taxon>Lamiales</taxon>
        <taxon>Phrymaceae</taxon>
        <taxon>Erythranthe</taxon>
    </lineage>
</organism>
<protein>
    <submittedName>
        <fullName evidence="2">Uncharacterized protein</fullName>
    </submittedName>
</protein>
<dbReference type="STRING" id="4155.A0A022PVE0"/>